<dbReference type="VEuPathDB" id="PlasmoDB:PocGH01_00224900"/>
<keyword evidence="1" id="KW-0812">Transmembrane</keyword>
<dbReference type="EMBL" id="FLQV01002358">
    <property type="protein sequence ID" value="SBT01198.1"/>
    <property type="molecule type" value="Genomic_DNA"/>
</dbReference>
<sequence>MDTFFDDWDNKYPLFVYSGLYRLYKFSFSRYYQTDSTTFACNHYRENNFPENKDIRDVCLKAELTLKNLNGNIATYGLDNFDKGCEYIRYWVYDRISNINTSEENIQYLYTALDAVKSSYYINSSNCNVKIFDIEKGEFEKKKHLYFHREILQWIKKKYGTNYVNNPLYENYLNDCATKYRTIVENIDCNKFESYKQELIDFKIAFEETTKFLLEKGEITLANELKLSDIPTCQSTPIDPKLENADDDGFDTAQSMKPEVAHSMDDDTTAGSLSTGNGITGGIISSITFGMLFLFFISYKFTPFGQKLNQLKRIPNKMFNKIEDENEESPIQRRYNDYVEFNNDTYNIQYNST</sequence>
<dbReference type="EMBL" id="FLQU01000376">
    <property type="protein sequence ID" value="SBS84779.1"/>
    <property type="molecule type" value="Genomic_DNA"/>
</dbReference>
<dbReference type="AlphaFoldDB" id="A0A1A8VW32"/>
<evidence type="ECO:0000313" key="3">
    <source>
        <dbReference type="EMBL" id="SBT01198.1"/>
    </source>
</evidence>
<dbReference type="InterPro" id="IPR008780">
    <property type="entry name" value="Plasmodium_Vir"/>
</dbReference>
<evidence type="ECO:0000313" key="5">
    <source>
        <dbReference type="Proteomes" id="UP000078560"/>
    </source>
</evidence>
<evidence type="ECO:0000313" key="2">
    <source>
        <dbReference type="EMBL" id="SBS84779.1"/>
    </source>
</evidence>
<protein>
    <submittedName>
        <fullName evidence="2">PIR Superfamily Protein</fullName>
    </submittedName>
</protein>
<proteinExistence type="predicted"/>
<evidence type="ECO:0000313" key="4">
    <source>
        <dbReference type="Proteomes" id="UP000078546"/>
    </source>
</evidence>
<accession>A0A1A8VW32</accession>
<gene>
    <name evidence="3" type="ORF">POVCU1_065170</name>
    <name evidence="2" type="ORF">POVCU2_0027970</name>
</gene>
<organism evidence="2 5">
    <name type="scientific">Plasmodium ovale curtisi</name>
    <dbReference type="NCBI Taxonomy" id="864141"/>
    <lineage>
        <taxon>Eukaryota</taxon>
        <taxon>Sar</taxon>
        <taxon>Alveolata</taxon>
        <taxon>Apicomplexa</taxon>
        <taxon>Aconoidasida</taxon>
        <taxon>Haemosporida</taxon>
        <taxon>Plasmodiidae</taxon>
        <taxon>Plasmodium</taxon>
        <taxon>Plasmodium (Plasmodium)</taxon>
    </lineage>
</organism>
<keyword evidence="1" id="KW-0472">Membrane</keyword>
<evidence type="ECO:0000256" key="1">
    <source>
        <dbReference type="SAM" id="Phobius"/>
    </source>
</evidence>
<reference evidence="4 5" key="1">
    <citation type="submission" date="2016-05" db="EMBL/GenBank/DDBJ databases">
        <authorList>
            <person name="Naeem Raeece"/>
        </authorList>
    </citation>
    <scope>NUCLEOTIDE SEQUENCE [LARGE SCALE GENOMIC DNA]</scope>
</reference>
<reference evidence="2" key="2">
    <citation type="submission" date="2016-05" db="EMBL/GenBank/DDBJ databases">
        <authorList>
            <person name="Lavstsen T."/>
            <person name="Jespersen J.S."/>
        </authorList>
    </citation>
    <scope>NUCLEOTIDE SEQUENCE [LARGE SCALE GENOMIC DNA]</scope>
</reference>
<dbReference type="Proteomes" id="UP000078560">
    <property type="component" value="Unassembled WGS sequence"/>
</dbReference>
<dbReference type="Pfam" id="PF05795">
    <property type="entry name" value="Plasmodium_Vir"/>
    <property type="match status" value="1"/>
</dbReference>
<name>A0A1A8VW32_PLAOA</name>
<feature type="transmembrane region" description="Helical" evidence="1">
    <location>
        <begin position="279"/>
        <end position="299"/>
    </location>
</feature>
<keyword evidence="1" id="KW-1133">Transmembrane helix</keyword>
<dbReference type="Proteomes" id="UP000078546">
    <property type="component" value="Unassembled WGS sequence"/>
</dbReference>